<comment type="caution">
    <text evidence="1">The sequence shown here is derived from an EMBL/GenBank/DDBJ whole genome shotgun (WGS) entry which is preliminary data.</text>
</comment>
<keyword evidence="2" id="KW-1185">Reference proteome</keyword>
<dbReference type="Proteomes" id="UP001163603">
    <property type="component" value="Chromosome 13"/>
</dbReference>
<protein>
    <submittedName>
        <fullName evidence="1">Uncharacterized protein</fullName>
    </submittedName>
</protein>
<sequence>MVSCSWSSSSSNYRLPPMLSFQMKYYIHHLASSLQRKVCWWLSRTQSFPFREPKWASCVCKKVEETR</sequence>
<name>A0ACC0XA66_9ROSI</name>
<proteinExistence type="predicted"/>
<gene>
    <name evidence="1" type="ORF">Pint_20999</name>
</gene>
<dbReference type="EMBL" id="CM047748">
    <property type="protein sequence ID" value="KAJ0013310.1"/>
    <property type="molecule type" value="Genomic_DNA"/>
</dbReference>
<accession>A0ACC0XA66</accession>
<reference evidence="2" key="1">
    <citation type="journal article" date="2023" name="G3 (Bethesda)">
        <title>Genome assembly and association tests identify interacting loci associated with vigor, precocity, and sex in interspecific pistachio rootstocks.</title>
        <authorList>
            <person name="Palmer W."/>
            <person name="Jacygrad E."/>
            <person name="Sagayaradj S."/>
            <person name="Cavanaugh K."/>
            <person name="Han R."/>
            <person name="Bertier L."/>
            <person name="Beede B."/>
            <person name="Kafkas S."/>
            <person name="Golino D."/>
            <person name="Preece J."/>
            <person name="Michelmore R."/>
        </authorList>
    </citation>
    <scope>NUCLEOTIDE SEQUENCE [LARGE SCALE GENOMIC DNA]</scope>
</reference>
<evidence type="ECO:0000313" key="2">
    <source>
        <dbReference type="Proteomes" id="UP001163603"/>
    </source>
</evidence>
<evidence type="ECO:0000313" key="1">
    <source>
        <dbReference type="EMBL" id="KAJ0013310.1"/>
    </source>
</evidence>
<organism evidence="1 2">
    <name type="scientific">Pistacia integerrima</name>
    <dbReference type="NCBI Taxonomy" id="434235"/>
    <lineage>
        <taxon>Eukaryota</taxon>
        <taxon>Viridiplantae</taxon>
        <taxon>Streptophyta</taxon>
        <taxon>Embryophyta</taxon>
        <taxon>Tracheophyta</taxon>
        <taxon>Spermatophyta</taxon>
        <taxon>Magnoliopsida</taxon>
        <taxon>eudicotyledons</taxon>
        <taxon>Gunneridae</taxon>
        <taxon>Pentapetalae</taxon>
        <taxon>rosids</taxon>
        <taxon>malvids</taxon>
        <taxon>Sapindales</taxon>
        <taxon>Anacardiaceae</taxon>
        <taxon>Pistacia</taxon>
    </lineage>
</organism>